<dbReference type="STRING" id="1391653.AKJ08_2542"/>
<name>A0A0K1PF59_9BACT</name>
<evidence type="ECO:0000256" key="3">
    <source>
        <dbReference type="SAM" id="MobiDB-lite"/>
    </source>
</evidence>
<dbReference type="AlphaFoldDB" id="A0A0K1PF59"/>
<dbReference type="Pfam" id="PF02113">
    <property type="entry name" value="Peptidase_S13"/>
    <property type="match status" value="1"/>
</dbReference>
<sequence>MGALLGRGWGRELVGGTLRIGWEADGNVDSPSIQQPTEPRGRIPSSGARRGERGGLGRWHVAWRPVGPYYRSRRRALAGQAIRQGPSLGTPRIPTVARAAPFRHPAFVATWFCVLAWVLPPDGAHAADPTPRSEVREQEISPELPASIAEILRAGPIRDARTGVLVSDLDTGKVVFARNADELLNPASNMKLLTTVSAMAILGTNFRFATELYVSEPARAGVVKGSLYLRGKGDPSLTTERLFRLARELRHQGVREITGNLVIDDTYFDAVYDGPGWEQDDSDRPYMAGAGAVSLNFNSVGIHVHPGESVGAKARVELEPDSAYLTVENLADTAPRDARGRVVASSSRDGDRQRIVVRARVAEGSRGEVLYRRISNPPRYTGETFRAVLAEQGIKIKGKVVLSAVPAELKIPIVVDFSEPLAVLVNKLNKWSQNHMSEMLLKTIGAEMKGAPGTWAKGAAAMEDFLADLVGIPRGSMVIRNGSGLNDTNRVSARQLVRLLEWVHRYSRIEPELLASLPIAGVDGTTRHRLGGTLAEGRIRAKTGTLQNVTSLSGIVDAVSGKRYAFSIVVNDYPGRLSQVLPRVDAIGAAIASEGSEGGSRSAIALAEPPPSDPSTPLDILRNRISTYADLGRVEESRNATFLRAALRTERDPAVRAVIADALYRSDRGDGSAAVAVVEAFSPGADVFGRLRAAARGMGRVPVLDTLFDLAVAGNTAAISQLVAVSEEVEEGDPLSAELADGFAEIGRTAPDELLAALEGASEGSQAAAIALLGKVIAEPHPRMQLSPIAPHPFNIAVAKAANGVDPRLATFARSVESRLGAGDDHKPQGPEATPTAVAP</sequence>
<keyword evidence="4" id="KW-0645">Protease</keyword>
<proteinExistence type="inferred from homology"/>
<evidence type="ECO:0000256" key="1">
    <source>
        <dbReference type="ARBA" id="ARBA00006096"/>
    </source>
</evidence>
<accession>A0A0K1PF59</accession>
<comment type="similarity">
    <text evidence="1">Belongs to the peptidase S13 family.</text>
</comment>
<feature type="region of interest" description="Disordered" evidence="3">
    <location>
        <begin position="25"/>
        <end position="54"/>
    </location>
</feature>
<keyword evidence="2" id="KW-0378">Hydrolase</keyword>
<dbReference type="GO" id="GO:0000270">
    <property type="term" value="P:peptidoglycan metabolic process"/>
    <property type="evidence" value="ECO:0007669"/>
    <property type="project" value="TreeGrafter"/>
</dbReference>
<dbReference type="Gene3D" id="3.40.710.10">
    <property type="entry name" value="DD-peptidase/beta-lactamase superfamily"/>
    <property type="match status" value="2"/>
</dbReference>
<dbReference type="InterPro" id="IPR000667">
    <property type="entry name" value="Peptidase_S13"/>
</dbReference>
<dbReference type="PRINTS" id="PR00922">
    <property type="entry name" value="DADACBPTASE3"/>
</dbReference>
<dbReference type="Gene3D" id="3.50.80.20">
    <property type="entry name" value="D-Ala-D-Ala carboxypeptidase C, peptidase S13"/>
    <property type="match status" value="1"/>
</dbReference>
<evidence type="ECO:0000256" key="2">
    <source>
        <dbReference type="ARBA" id="ARBA00022801"/>
    </source>
</evidence>
<reference evidence="4 5" key="1">
    <citation type="submission" date="2015-08" db="EMBL/GenBank/DDBJ databases">
        <authorList>
            <person name="Babu N.S."/>
            <person name="Beckwith C.J."/>
            <person name="Beseler K.G."/>
            <person name="Brison A."/>
            <person name="Carone J.V."/>
            <person name="Caskin T.P."/>
            <person name="Diamond M."/>
            <person name="Durham M.E."/>
            <person name="Foxe J.M."/>
            <person name="Go M."/>
            <person name="Henderson B.A."/>
            <person name="Jones I.B."/>
            <person name="McGettigan J.A."/>
            <person name="Micheletti S.J."/>
            <person name="Nasrallah M.E."/>
            <person name="Ortiz D."/>
            <person name="Piller C.R."/>
            <person name="Privatt S.R."/>
            <person name="Schneider S.L."/>
            <person name="Sharp S."/>
            <person name="Smith T.C."/>
            <person name="Stanton J.D."/>
            <person name="Ullery H.E."/>
            <person name="Wilson R.J."/>
            <person name="Serrano M.G."/>
            <person name="Buck G."/>
            <person name="Lee V."/>
            <person name="Wang Y."/>
            <person name="Carvalho R."/>
            <person name="Voegtly L."/>
            <person name="Shi R."/>
            <person name="Duckworth R."/>
            <person name="Johnson A."/>
            <person name="Loviza R."/>
            <person name="Walstead R."/>
            <person name="Shah Z."/>
            <person name="Kiflezghi M."/>
            <person name="Wade K."/>
            <person name="Ball S.L."/>
            <person name="Bradley K.W."/>
            <person name="Asai D.J."/>
            <person name="Bowman C.A."/>
            <person name="Russell D.A."/>
            <person name="Pope W.H."/>
            <person name="Jacobs-Sera D."/>
            <person name="Hendrix R.W."/>
            <person name="Hatfull G.F."/>
        </authorList>
    </citation>
    <scope>NUCLEOTIDE SEQUENCE [LARGE SCALE GENOMIC DNA]</scope>
    <source>
        <strain evidence="4 5">DSM 27710</strain>
    </source>
</reference>
<keyword evidence="4" id="KW-0121">Carboxypeptidase</keyword>
<feature type="region of interest" description="Disordered" evidence="3">
    <location>
        <begin position="816"/>
        <end position="840"/>
    </location>
</feature>
<dbReference type="PANTHER" id="PTHR30023">
    <property type="entry name" value="D-ALANYL-D-ALANINE CARBOXYPEPTIDASE"/>
    <property type="match status" value="1"/>
</dbReference>
<evidence type="ECO:0000313" key="4">
    <source>
        <dbReference type="EMBL" id="AKU92155.1"/>
    </source>
</evidence>
<keyword evidence="5" id="KW-1185">Reference proteome</keyword>
<gene>
    <name evidence="4" type="ORF">AKJ08_2542</name>
</gene>
<organism evidence="4 5">
    <name type="scientific">Vulgatibacter incomptus</name>
    <dbReference type="NCBI Taxonomy" id="1391653"/>
    <lineage>
        <taxon>Bacteria</taxon>
        <taxon>Pseudomonadati</taxon>
        <taxon>Myxococcota</taxon>
        <taxon>Myxococcia</taxon>
        <taxon>Myxococcales</taxon>
        <taxon>Cystobacterineae</taxon>
        <taxon>Vulgatibacteraceae</taxon>
        <taxon>Vulgatibacter</taxon>
    </lineage>
</organism>
<dbReference type="KEGG" id="vin:AKJ08_2542"/>
<dbReference type="EMBL" id="CP012332">
    <property type="protein sequence ID" value="AKU92155.1"/>
    <property type="molecule type" value="Genomic_DNA"/>
</dbReference>
<protein>
    <submittedName>
        <fullName evidence="4">D-alanyl-D-alanine carboxypeptidase</fullName>
    </submittedName>
</protein>
<evidence type="ECO:0000313" key="5">
    <source>
        <dbReference type="Proteomes" id="UP000055590"/>
    </source>
</evidence>
<dbReference type="GO" id="GO:0004185">
    <property type="term" value="F:serine-type carboxypeptidase activity"/>
    <property type="evidence" value="ECO:0007669"/>
    <property type="project" value="InterPro"/>
</dbReference>
<dbReference type="PANTHER" id="PTHR30023:SF0">
    <property type="entry name" value="PENICILLIN-SENSITIVE CARBOXYPEPTIDASE A"/>
    <property type="match status" value="1"/>
</dbReference>
<dbReference type="NCBIfam" id="TIGR00666">
    <property type="entry name" value="PBP4"/>
    <property type="match status" value="1"/>
</dbReference>
<dbReference type="GO" id="GO:0006508">
    <property type="term" value="P:proteolysis"/>
    <property type="evidence" value="ECO:0007669"/>
    <property type="project" value="InterPro"/>
</dbReference>
<dbReference type="Proteomes" id="UP000055590">
    <property type="component" value="Chromosome"/>
</dbReference>
<dbReference type="SUPFAM" id="SSF56601">
    <property type="entry name" value="beta-lactamase/transpeptidase-like"/>
    <property type="match status" value="1"/>
</dbReference>
<dbReference type="InterPro" id="IPR012338">
    <property type="entry name" value="Beta-lactam/transpept-like"/>
</dbReference>